<accession>A0A6A6VQ57</accession>
<gene>
    <name evidence="2" type="ORF">EJ05DRAFT_446237</name>
</gene>
<keyword evidence="1" id="KW-0472">Membrane</keyword>
<keyword evidence="3" id="KW-1185">Reference proteome</keyword>
<dbReference type="EMBL" id="ML996595">
    <property type="protein sequence ID" value="KAF2752778.1"/>
    <property type="molecule type" value="Genomic_DNA"/>
</dbReference>
<feature type="non-terminal residue" evidence="2">
    <location>
        <position position="1"/>
    </location>
</feature>
<sequence>GKSLPFILATLMVLDGVILVIIPLKALRDNLIRRYHNGSITIEVFDPTHPPHGTSIIIITPESIKGELFI</sequence>
<dbReference type="RefSeq" id="XP_033595229.1">
    <property type="nucleotide sequence ID" value="XM_033742224.1"/>
</dbReference>
<evidence type="ECO:0000256" key="1">
    <source>
        <dbReference type="SAM" id="Phobius"/>
    </source>
</evidence>
<protein>
    <submittedName>
        <fullName evidence="2">Uncharacterized protein</fullName>
    </submittedName>
</protein>
<keyword evidence="1" id="KW-1133">Transmembrane helix</keyword>
<reference evidence="2" key="1">
    <citation type="journal article" date="2020" name="Stud. Mycol.">
        <title>101 Dothideomycetes genomes: a test case for predicting lifestyles and emergence of pathogens.</title>
        <authorList>
            <person name="Haridas S."/>
            <person name="Albert R."/>
            <person name="Binder M."/>
            <person name="Bloem J."/>
            <person name="Labutti K."/>
            <person name="Salamov A."/>
            <person name="Andreopoulos B."/>
            <person name="Baker S."/>
            <person name="Barry K."/>
            <person name="Bills G."/>
            <person name="Bluhm B."/>
            <person name="Cannon C."/>
            <person name="Castanera R."/>
            <person name="Culley D."/>
            <person name="Daum C."/>
            <person name="Ezra D."/>
            <person name="Gonzalez J."/>
            <person name="Henrissat B."/>
            <person name="Kuo A."/>
            <person name="Liang C."/>
            <person name="Lipzen A."/>
            <person name="Lutzoni F."/>
            <person name="Magnuson J."/>
            <person name="Mondo S."/>
            <person name="Nolan M."/>
            <person name="Ohm R."/>
            <person name="Pangilinan J."/>
            <person name="Park H.-J."/>
            <person name="Ramirez L."/>
            <person name="Alfaro M."/>
            <person name="Sun H."/>
            <person name="Tritt A."/>
            <person name="Yoshinaga Y."/>
            <person name="Zwiers L.-H."/>
            <person name="Turgeon B."/>
            <person name="Goodwin S."/>
            <person name="Spatafora J."/>
            <person name="Crous P."/>
            <person name="Grigoriev I."/>
        </authorList>
    </citation>
    <scope>NUCLEOTIDE SEQUENCE</scope>
    <source>
        <strain evidence="2">CBS 121739</strain>
    </source>
</reference>
<organism evidence="2 3">
    <name type="scientific">Pseudovirgaria hyperparasitica</name>
    <dbReference type="NCBI Taxonomy" id="470096"/>
    <lineage>
        <taxon>Eukaryota</taxon>
        <taxon>Fungi</taxon>
        <taxon>Dikarya</taxon>
        <taxon>Ascomycota</taxon>
        <taxon>Pezizomycotina</taxon>
        <taxon>Dothideomycetes</taxon>
        <taxon>Dothideomycetes incertae sedis</taxon>
        <taxon>Acrospermales</taxon>
        <taxon>Acrospermaceae</taxon>
        <taxon>Pseudovirgaria</taxon>
    </lineage>
</organism>
<dbReference type="OrthoDB" id="2608216at2759"/>
<proteinExistence type="predicted"/>
<keyword evidence="1" id="KW-0812">Transmembrane</keyword>
<dbReference type="GeneID" id="54483278"/>
<dbReference type="AlphaFoldDB" id="A0A6A6VQ57"/>
<dbReference type="Proteomes" id="UP000799437">
    <property type="component" value="Unassembled WGS sequence"/>
</dbReference>
<evidence type="ECO:0000313" key="3">
    <source>
        <dbReference type="Proteomes" id="UP000799437"/>
    </source>
</evidence>
<name>A0A6A6VQ57_9PEZI</name>
<feature type="transmembrane region" description="Helical" evidence="1">
    <location>
        <begin position="6"/>
        <end position="24"/>
    </location>
</feature>
<evidence type="ECO:0000313" key="2">
    <source>
        <dbReference type="EMBL" id="KAF2752778.1"/>
    </source>
</evidence>